<dbReference type="OrthoDB" id="52286at2"/>
<feature type="domain" description="F5/8 type C" evidence="2">
    <location>
        <begin position="733"/>
        <end position="879"/>
    </location>
</feature>
<dbReference type="Pfam" id="PF00754">
    <property type="entry name" value="F5_F8_type_C"/>
    <property type="match status" value="1"/>
</dbReference>
<protein>
    <recommendedName>
        <fullName evidence="6">F5/8 type C domain-containing protein</fullName>
    </recommendedName>
</protein>
<dbReference type="SUPFAM" id="SSF49265">
    <property type="entry name" value="Fibronectin type III"/>
    <property type="match status" value="1"/>
</dbReference>
<name>A0A6B8RPB7_9BACL</name>
<feature type="compositionally biased region" description="Polar residues" evidence="1">
    <location>
        <begin position="35"/>
        <end position="50"/>
    </location>
</feature>
<dbReference type="SUPFAM" id="SSF51445">
    <property type="entry name" value="(Trans)glycosidases"/>
    <property type="match status" value="1"/>
</dbReference>
<dbReference type="SUPFAM" id="SSF49785">
    <property type="entry name" value="Galactose-binding domain-like"/>
    <property type="match status" value="1"/>
</dbReference>
<evidence type="ECO:0000313" key="5">
    <source>
        <dbReference type="Proteomes" id="UP000426246"/>
    </source>
</evidence>
<evidence type="ECO:0000259" key="2">
    <source>
        <dbReference type="PROSITE" id="PS50022"/>
    </source>
</evidence>
<dbReference type="Gene3D" id="2.60.120.260">
    <property type="entry name" value="Galactose-binding domain-like"/>
    <property type="match status" value="1"/>
</dbReference>
<dbReference type="InterPro" id="IPR000421">
    <property type="entry name" value="FA58C"/>
</dbReference>
<dbReference type="Proteomes" id="UP000426246">
    <property type="component" value="Chromosome"/>
</dbReference>
<gene>
    <name evidence="4" type="ORF">EHS13_21175</name>
</gene>
<dbReference type="AlphaFoldDB" id="A0A6B8RPB7"/>
<keyword evidence="5" id="KW-1185">Reference proteome</keyword>
<sequence>MRAPTIFKTLGLLMLLVFLIVGCSAMKSGMKKQQGAGSQSSLNSPTQTAALQVKSEEWQTPTKDWELWRLGQADGEAQKSVSTGIAAQNILDAGMNAAQNADLNLQYTLKKIPANGVLFHVKINNASKAIPQMAVFSNQQLSGIIQIAGVEGADASSAFHKTYELYIPKEMLKLGANELKLQAIRCLYCSASESKYLWWTWDELGMTVLNAPAQEPIHGSYIQTGTNVNNNQYYYDDAAVMHLPYVMKWLGIAYSGNIMRTGCASNIGKSCEAIDSYYETLKDYNMQAVSFHLFTGNVKLKADGSLSDVAQQTLKSYLEEYGSSFQYYEVDNEPGLFNRSKAVDLAVAEWLNKNRAKYAPSLKIVAPGWSYSSTYAAKSCKNQIEGESLKCGDPDGWERDPKQRMELEYITDLTNGHSYGDSYSDSQGGSLVENIKSFSGAADGLPKPMLNTEFGTSDTHKDKAIYGASQKYSAIFDRIFRAHVGFADMFVQHAAFFPDFSLFKTGYNLENHNPAKTEIYYNQPDTDSRVGVMRRLNLAYATHGKPLAYQLDNKADLADKLVYFRAVDTSKLQPLPVTNAVSNKILLNFVNFDTTTQVMDVKVTMPKAATYEGERFGKGDTYEAARSYVTGLKASPEINIKETLAPGESVQYILQLSEGTVVKPPSWVSASPGKKQSIQLNWLESEGAHGYNIKRGLSPNGPFEAIAENISTTSYLDNKTEYNTHYYYVIQAVGAEGVSAIAEITTSDLKPLDRTNWQMSSNTVGTNYKGAIDDNKHTRWDTGAHQVPDQYFQIDLGIAKPIERITMDSADSLYDFPKSYEVFTSEDDIHWTGPMAAGEGTRLVTVVSFPPKLARYVKIIQKGYAGKFWSIHDLQIYAKAYE</sequence>
<dbReference type="KEGG" id="ppsc:EHS13_21175"/>
<accession>A0A6B8RPB7</accession>
<dbReference type="InterPro" id="IPR013783">
    <property type="entry name" value="Ig-like_fold"/>
</dbReference>
<dbReference type="PROSITE" id="PS50853">
    <property type="entry name" value="FN3"/>
    <property type="match status" value="1"/>
</dbReference>
<evidence type="ECO:0000313" key="4">
    <source>
        <dbReference type="EMBL" id="QGQ97216.1"/>
    </source>
</evidence>
<dbReference type="InterPro" id="IPR036116">
    <property type="entry name" value="FN3_sf"/>
</dbReference>
<reference evidence="5" key="1">
    <citation type="submission" date="2018-11" db="EMBL/GenBank/DDBJ databases">
        <title>Complete genome sequence of Paenibacillus sp. ML311-T8.</title>
        <authorList>
            <person name="Nam Y.-D."/>
            <person name="Kang J."/>
            <person name="Chung W.-H."/>
            <person name="Park Y.S."/>
        </authorList>
    </citation>
    <scope>NUCLEOTIDE SEQUENCE [LARGE SCALE GENOMIC DNA]</scope>
    <source>
        <strain evidence="5">ML311-T8</strain>
    </source>
</reference>
<dbReference type="Gene3D" id="2.60.40.10">
    <property type="entry name" value="Immunoglobulins"/>
    <property type="match status" value="1"/>
</dbReference>
<dbReference type="InterPro" id="IPR008979">
    <property type="entry name" value="Galactose-bd-like_sf"/>
</dbReference>
<feature type="region of interest" description="Disordered" evidence="1">
    <location>
        <begin position="32"/>
        <end position="58"/>
    </location>
</feature>
<proteinExistence type="predicted"/>
<dbReference type="InterPro" id="IPR017853">
    <property type="entry name" value="GH"/>
</dbReference>
<dbReference type="EMBL" id="CP034235">
    <property type="protein sequence ID" value="QGQ97216.1"/>
    <property type="molecule type" value="Genomic_DNA"/>
</dbReference>
<dbReference type="PROSITE" id="PS50022">
    <property type="entry name" value="FA58C_3"/>
    <property type="match status" value="1"/>
</dbReference>
<organism evidence="4 5">
    <name type="scientific">Paenibacillus psychroresistens</name>
    <dbReference type="NCBI Taxonomy" id="1778678"/>
    <lineage>
        <taxon>Bacteria</taxon>
        <taxon>Bacillati</taxon>
        <taxon>Bacillota</taxon>
        <taxon>Bacilli</taxon>
        <taxon>Bacillales</taxon>
        <taxon>Paenibacillaceae</taxon>
        <taxon>Paenibacillus</taxon>
    </lineage>
</organism>
<dbReference type="CDD" id="cd00063">
    <property type="entry name" value="FN3"/>
    <property type="match status" value="1"/>
</dbReference>
<evidence type="ECO:0000259" key="3">
    <source>
        <dbReference type="PROSITE" id="PS50853"/>
    </source>
</evidence>
<dbReference type="InterPro" id="IPR003961">
    <property type="entry name" value="FN3_dom"/>
</dbReference>
<feature type="domain" description="Fibronectin type-III" evidence="3">
    <location>
        <begin position="664"/>
        <end position="752"/>
    </location>
</feature>
<dbReference type="PROSITE" id="PS51257">
    <property type="entry name" value="PROKAR_LIPOPROTEIN"/>
    <property type="match status" value="1"/>
</dbReference>
<evidence type="ECO:0008006" key="6">
    <source>
        <dbReference type="Google" id="ProtNLM"/>
    </source>
</evidence>
<evidence type="ECO:0000256" key="1">
    <source>
        <dbReference type="SAM" id="MobiDB-lite"/>
    </source>
</evidence>